<dbReference type="EMBL" id="JBHLYQ010000231">
    <property type="protein sequence ID" value="MFC0083046.1"/>
    <property type="molecule type" value="Genomic_DNA"/>
</dbReference>
<evidence type="ECO:0000256" key="1">
    <source>
        <dbReference type="SAM" id="MobiDB-lite"/>
    </source>
</evidence>
<feature type="compositionally biased region" description="Gly residues" evidence="1">
    <location>
        <begin position="16"/>
        <end position="30"/>
    </location>
</feature>
<organism evidence="2 3">
    <name type="scientific">Aciditerrimonas ferrireducens</name>
    <dbReference type="NCBI Taxonomy" id="667306"/>
    <lineage>
        <taxon>Bacteria</taxon>
        <taxon>Bacillati</taxon>
        <taxon>Actinomycetota</taxon>
        <taxon>Acidimicrobiia</taxon>
        <taxon>Acidimicrobiales</taxon>
        <taxon>Acidimicrobiaceae</taxon>
        <taxon>Aciditerrimonas</taxon>
    </lineage>
</organism>
<evidence type="ECO:0000313" key="2">
    <source>
        <dbReference type="EMBL" id="MFC0083046.1"/>
    </source>
</evidence>
<reference evidence="2 3" key="1">
    <citation type="submission" date="2024-09" db="EMBL/GenBank/DDBJ databases">
        <authorList>
            <person name="Sun Q."/>
            <person name="Mori K."/>
        </authorList>
    </citation>
    <scope>NUCLEOTIDE SEQUENCE [LARGE SCALE GENOMIC DNA]</scope>
    <source>
        <strain evidence="2 3">JCM 15389</strain>
    </source>
</reference>
<gene>
    <name evidence="2" type="ORF">ACFFRE_13000</name>
</gene>
<keyword evidence="3" id="KW-1185">Reference proteome</keyword>
<comment type="caution">
    <text evidence="2">The sequence shown here is derived from an EMBL/GenBank/DDBJ whole genome shotgun (WGS) entry which is preliminary data.</text>
</comment>
<proteinExistence type="predicted"/>
<feature type="region of interest" description="Disordered" evidence="1">
    <location>
        <begin position="1"/>
        <end position="43"/>
    </location>
</feature>
<feature type="non-terminal residue" evidence="2">
    <location>
        <position position="1"/>
    </location>
</feature>
<evidence type="ECO:0000313" key="3">
    <source>
        <dbReference type="Proteomes" id="UP001589788"/>
    </source>
</evidence>
<dbReference type="Proteomes" id="UP001589788">
    <property type="component" value="Unassembled WGS sequence"/>
</dbReference>
<protein>
    <submittedName>
        <fullName evidence="2">Uncharacterized protein</fullName>
    </submittedName>
</protein>
<name>A0ABV6C5S6_9ACTN</name>
<accession>A0ABV6C5S6</accession>
<feature type="compositionally biased region" description="Low complexity" evidence="1">
    <location>
        <begin position="31"/>
        <end position="43"/>
    </location>
</feature>
<sequence>GLGTSVAGSAHSGSGQTTGGGHGATTGPGTAGPATDAALAGAAGPSIASVTVSGTGDGSSGRFAPNEPWLLTLTVWCPVTAPASAEAVVLGPSGPRATLVVQAAPRGSASRADLPAGAVTVEVEAPGSCSWTLTTTPQAATGSG</sequence>